<accession>A0A1Q9F661</accession>
<evidence type="ECO:0000256" key="2">
    <source>
        <dbReference type="SAM" id="MobiDB-lite"/>
    </source>
</evidence>
<feature type="coiled-coil region" evidence="1">
    <location>
        <begin position="197"/>
        <end position="236"/>
    </location>
</feature>
<reference evidence="3 4" key="1">
    <citation type="submission" date="2016-02" db="EMBL/GenBank/DDBJ databases">
        <title>Genome analysis of coral dinoflagellate symbionts highlights evolutionary adaptations to a symbiotic lifestyle.</title>
        <authorList>
            <person name="Aranda M."/>
            <person name="Li Y."/>
            <person name="Liew Y.J."/>
            <person name="Baumgarten S."/>
            <person name="Simakov O."/>
            <person name="Wilson M."/>
            <person name="Piel J."/>
            <person name="Ashoor H."/>
            <person name="Bougouffa S."/>
            <person name="Bajic V.B."/>
            <person name="Ryu T."/>
            <person name="Ravasi T."/>
            <person name="Bayer T."/>
            <person name="Micklem G."/>
            <person name="Kim H."/>
            <person name="Bhak J."/>
            <person name="Lajeunesse T.C."/>
            <person name="Voolstra C.R."/>
        </authorList>
    </citation>
    <scope>NUCLEOTIDE SEQUENCE [LARGE SCALE GENOMIC DNA]</scope>
    <source>
        <strain evidence="3 4">CCMP2467</strain>
    </source>
</reference>
<name>A0A1Q9F661_SYMMI</name>
<evidence type="ECO:0000256" key="1">
    <source>
        <dbReference type="SAM" id="Coils"/>
    </source>
</evidence>
<feature type="compositionally biased region" description="Basic and acidic residues" evidence="2">
    <location>
        <begin position="630"/>
        <end position="641"/>
    </location>
</feature>
<comment type="caution">
    <text evidence="3">The sequence shown here is derived from an EMBL/GenBank/DDBJ whole genome shotgun (WGS) entry which is preliminary data.</text>
</comment>
<feature type="compositionally biased region" description="Basic and acidic residues" evidence="2">
    <location>
        <begin position="851"/>
        <end position="891"/>
    </location>
</feature>
<evidence type="ECO:0000313" key="3">
    <source>
        <dbReference type="EMBL" id="OLQ15184.1"/>
    </source>
</evidence>
<dbReference type="AlphaFoldDB" id="A0A1Q9F661"/>
<keyword evidence="1" id="KW-0175">Coiled coil</keyword>
<dbReference type="Proteomes" id="UP000186817">
    <property type="component" value="Unassembled WGS sequence"/>
</dbReference>
<feature type="region of interest" description="Disordered" evidence="2">
    <location>
        <begin position="605"/>
        <end position="641"/>
    </location>
</feature>
<feature type="compositionally biased region" description="Basic residues" evidence="2">
    <location>
        <begin position="66"/>
        <end position="81"/>
    </location>
</feature>
<dbReference type="EMBL" id="LSRX01000006">
    <property type="protein sequence ID" value="OLQ15184.1"/>
    <property type="molecule type" value="Genomic_DNA"/>
</dbReference>
<feature type="region of interest" description="Disordered" evidence="2">
    <location>
        <begin position="63"/>
        <end position="95"/>
    </location>
</feature>
<gene>
    <name evidence="3" type="ORF">AK812_SmicGene618</name>
</gene>
<feature type="coiled-coil region" evidence="1">
    <location>
        <begin position="319"/>
        <end position="444"/>
    </location>
</feature>
<sequence length="1054" mass="115224">MKVRPWMPDLPTELWVGNGYLLAEDGMLQLSPTGAASAIRCLEVPESAGPVTECDEKPSEAVVQRPTKKRAHGGKAKKLRQKPVGAKASGSAVSGVSYDKQSRKWRVRKWDPASKKKVFRGSFALKKEAEAKARELGSKMRRRPRLSGSTVTGVSYHKASQKWRVECWDPAIKKRVCGGYFAVMEEAEAKAVLAEKLEAATLSRLMAEERVEELKLELVEAELQRDEEAEERARLLVAAAGAAESVAAPTAPTAPAGEEDGAMAALTKLQNRKKKTPDVPAPEPAPVEAAPPAEVQVGRTIAKRSTELESYQEALRLLHQGSQKEVDELHKKIAELDRDSNKVPKLKLDQKALTNRQNLLQERMADLETEASELAQTAQAVNELLEIRNAVVQELRQEVEMREARLKSLEDLVLKLDHERSRLNDEATQDADRAQELLKEVMELAHGGAREESIIVTSAPVHSRLAGAPQSAAANSLALSEVRRRAAGAAERAAARAEALGHAAQRCGLQGNAPRLDLCEVACAAFRCAATLEGALDAGLRSELNDEESIRKAAVDFEAPFAYGLASCKLPEKPAPSPEPAAAEPPAPIAAEEDGAMAALMKLQNRKKKDDKEAEETPAVAEAEAPDPEPTVKEASEEPELPAREKFQPELLRWEPLRRRLGEVVAALMRAATPLNLPALPEELLRVAKAIEVGLSRSITSGDVDPVILWEALRDSVGPISAAVDHLQVQVFLPAAFVDEEEPPRDYRPSRRFVDPPCWAFSSLEVQKRIEEIDVKQREVREVQKELTDQKKQLAAAEEELEQAEQRGRKLRETLVEAEASEDLQASEERLRAQVATSAAAQAVLAREVEQTRARRDELERTSKEEARRREKLEKDIEAVRQRPKRDEDGRATAPELAALRVAQQKGAQELYALQVSGGTDGLLPLPSAAPAMQTVSQKSMEDCLNKYAALRKGLLQELSQTRLSKLSDTPAQEEKPSRLQQLQLNLVEIKAQLGTVKRSNAKAIAPAAQPGGGGALKMALRVQRPKWAAANAPATLLQATLLEMLAIHAAATA</sequence>
<dbReference type="OrthoDB" id="10294985at2759"/>
<organism evidence="3 4">
    <name type="scientific">Symbiodinium microadriaticum</name>
    <name type="common">Dinoflagellate</name>
    <name type="synonym">Zooxanthella microadriatica</name>
    <dbReference type="NCBI Taxonomy" id="2951"/>
    <lineage>
        <taxon>Eukaryota</taxon>
        <taxon>Sar</taxon>
        <taxon>Alveolata</taxon>
        <taxon>Dinophyceae</taxon>
        <taxon>Suessiales</taxon>
        <taxon>Symbiodiniaceae</taxon>
        <taxon>Symbiodinium</taxon>
    </lineage>
</organism>
<protein>
    <submittedName>
        <fullName evidence="3">Uncharacterized protein</fullName>
    </submittedName>
</protein>
<evidence type="ECO:0000313" key="4">
    <source>
        <dbReference type="Proteomes" id="UP000186817"/>
    </source>
</evidence>
<feature type="compositionally biased region" description="Low complexity" evidence="2">
    <location>
        <begin position="84"/>
        <end position="95"/>
    </location>
</feature>
<feature type="region of interest" description="Disordered" evidence="2">
    <location>
        <begin position="851"/>
        <end position="892"/>
    </location>
</feature>
<proteinExistence type="predicted"/>
<keyword evidence="4" id="KW-1185">Reference proteome</keyword>